<evidence type="ECO:0000313" key="1">
    <source>
        <dbReference type="EMBL" id="NYZ64728.1"/>
    </source>
</evidence>
<accession>A0A853I1W8</accession>
<dbReference type="Proteomes" id="UP000569732">
    <property type="component" value="Unassembled WGS sequence"/>
</dbReference>
<keyword evidence="2" id="KW-1185">Reference proteome</keyword>
<sequence>MGICAEELRHYVVQPTLKQLQIKHCLAENLLMGTAAQESGLGFYLRPKKHHSYGIYCITPLMHRNIWDKYLVQLPELASQVRGLASQHEFLENPHQELATNLSYATAIAWMVYQRVPNFPTKGDPANLGLLGKCWRRYYHGKPQASLDDFIHNYHQYILGRPQAA</sequence>
<gene>
    <name evidence="1" type="ORF">H0A36_01835</name>
</gene>
<dbReference type="EMBL" id="JACCKB010000002">
    <property type="protein sequence ID" value="NYZ64728.1"/>
    <property type="molecule type" value="Genomic_DNA"/>
</dbReference>
<name>A0A853I1W8_9GAMM</name>
<evidence type="ECO:0000313" key="2">
    <source>
        <dbReference type="Proteomes" id="UP000569732"/>
    </source>
</evidence>
<comment type="caution">
    <text evidence="1">The sequence shown here is derived from an EMBL/GenBank/DDBJ whole genome shotgun (WGS) entry which is preliminary data.</text>
</comment>
<dbReference type="AlphaFoldDB" id="A0A853I1W8"/>
<dbReference type="RefSeq" id="WP_180566764.1">
    <property type="nucleotide sequence ID" value="NZ_JACCKB010000002.1"/>
</dbReference>
<protein>
    <submittedName>
        <fullName evidence="1">Uncharacterized protein</fullName>
    </submittedName>
</protein>
<organism evidence="1 2">
    <name type="scientific">Spartinivicinus marinus</name>
    <dbReference type="NCBI Taxonomy" id="2994442"/>
    <lineage>
        <taxon>Bacteria</taxon>
        <taxon>Pseudomonadati</taxon>
        <taxon>Pseudomonadota</taxon>
        <taxon>Gammaproteobacteria</taxon>
        <taxon>Oceanospirillales</taxon>
        <taxon>Zooshikellaceae</taxon>
        <taxon>Spartinivicinus</taxon>
    </lineage>
</organism>
<reference evidence="1 2" key="1">
    <citation type="submission" date="2020-07" db="EMBL/GenBank/DDBJ databases">
        <title>Endozoicomonas sp. nov., isolated from sediment.</title>
        <authorList>
            <person name="Gu T."/>
        </authorList>
    </citation>
    <scope>NUCLEOTIDE SEQUENCE [LARGE SCALE GENOMIC DNA]</scope>
    <source>
        <strain evidence="1 2">SM1973</strain>
    </source>
</reference>
<proteinExistence type="predicted"/>